<organism evidence="1 2">
    <name type="scientific">Nicotiana tabacum</name>
    <name type="common">Common tobacco</name>
    <dbReference type="NCBI Taxonomy" id="4097"/>
    <lineage>
        <taxon>Eukaryota</taxon>
        <taxon>Viridiplantae</taxon>
        <taxon>Streptophyta</taxon>
        <taxon>Embryophyta</taxon>
        <taxon>Tracheophyta</taxon>
        <taxon>Spermatophyta</taxon>
        <taxon>Magnoliopsida</taxon>
        <taxon>eudicotyledons</taxon>
        <taxon>Gunneridae</taxon>
        <taxon>Pentapetalae</taxon>
        <taxon>asterids</taxon>
        <taxon>lamiids</taxon>
        <taxon>Solanales</taxon>
        <taxon>Solanaceae</taxon>
        <taxon>Nicotianoideae</taxon>
        <taxon>Nicotianeae</taxon>
        <taxon>Nicotiana</taxon>
    </lineage>
</organism>
<accession>A0AC58T4E5</accession>
<gene>
    <name evidence="2" type="primary">LOC142172151</name>
</gene>
<proteinExistence type="predicted"/>
<sequence length="278" mass="31096">MGTTEETPNLNSGNQMNQLTWIDYNHPLLLSPADVSGIQIISFQLAGIENYSIWNRSMRVALLGRNKLGMVDGTCSKDRFPDSMKNHWERVNAIVLSRLMNSVAKDLLGGIMYASSAQTVWEDLAERFNKVDGSRTFNLPKEIATLTQGSASVSVYLSKLKDLWEEFEALVPAPGCDCPKSRDFVNYLQKLRLYQFLMRLNDSYSQARSQILMKPPLPTVNQSYALIVSDESQRSIAANSGILGANPVRNFEVAIYTRNGGGGQNQRFKKNFNVNTAK</sequence>
<protein>
    <submittedName>
        <fullName evidence="2">Uncharacterized protein LOC142172151</fullName>
    </submittedName>
</protein>
<dbReference type="RefSeq" id="XP_075092033.1">
    <property type="nucleotide sequence ID" value="XM_075235932.1"/>
</dbReference>
<reference evidence="1" key="1">
    <citation type="journal article" date="2014" name="Nat. Commun.">
        <title>The tobacco genome sequence and its comparison with those of tomato and potato.</title>
        <authorList>
            <person name="Sierro N."/>
            <person name="Battey J.N."/>
            <person name="Ouadi S."/>
            <person name="Bakaher N."/>
            <person name="Bovet L."/>
            <person name="Willig A."/>
            <person name="Goepfert S."/>
            <person name="Peitsch M.C."/>
            <person name="Ivanov N.V."/>
        </authorList>
    </citation>
    <scope>NUCLEOTIDE SEQUENCE [LARGE SCALE GENOMIC DNA]</scope>
</reference>
<keyword evidence="1" id="KW-1185">Reference proteome</keyword>
<name>A0AC58T4E5_TOBAC</name>
<reference evidence="2" key="2">
    <citation type="submission" date="2025-08" db="UniProtKB">
        <authorList>
            <consortium name="RefSeq"/>
        </authorList>
    </citation>
    <scope>IDENTIFICATION</scope>
    <source>
        <tissue evidence="2">Leaf</tissue>
    </source>
</reference>
<evidence type="ECO:0000313" key="1">
    <source>
        <dbReference type="Proteomes" id="UP000790787"/>
    </source>
</evidence>
<dbReference type="Proteomes" id="UP000790787">
    <property type="component" value="Chromosome 17"/>
</dbReference>
<evidence type="ECO:0000313" key="2">
    <source>
        <dbReference type="RefSeq" id="XP_075092033.1"/>
    </source>
</evidence>